<protein>
    <recommendedName>
        <fullName evidence="4">DUF1844 domain-containing protein</fullName>
    </recommendedName>
</protein>
<feature type="compositionally biased region" description="Acidic residues" evidence="1">
    <location>
        <begin position="1"/>
        <end position="11"/>
    </location>
</feature>
<dbReference type="HOGENOM" id="CLU_136189_0_1_7"/>
<evidence type="ECO:0008006" key="4">
    <source>
        <dbReference type="Google" id="ProtNLM"/>
    </source>
</evidence>
<dbReference type="AlphaFoldDB" id="W4LY25"/>
<name>W4LY25_ENTF1</name>
<feature type="region of interest" description="Disordered" evidence="1">
    <location>
        <begin position="1"/>
        <end position="77"/>
    </location>
</feature>
<dbReference type="EMBL" id="AZHW01000108">
    <property type="protein sequence ID" value="ETX02778.1"/>
    <property type="molecule type" value="Genomic_DNA"/>
</dbReference>
<feature type="compositionally biased region" description="Pro residues" evidence="1">
    <location>
        <begin position="41"/>
        <end position="59"/>
    </location>
</feature>
<reference evidence="2 3" key="1">
    <citation type="journal article" date="2014" name="Nature">
        <title>An environmental bacterial taxon with a large and distinct metabolic repertoire.</title>
        <authorList>
            <person name="Wilson M.C."/>
            <person name="Mori T."/>
            <person name="Ruckert C."/>
            <person name="Uria A.R."/>
            <person name="Helf M.J."/>
            <person name="Takada K."/>
            <person name="Gernert C."/>
            <person name="Steffens U.A."/>
            <person name="Heycke N."/>
            <person name="Schmitt S."/>
            <person name="Rinke C."/>
            <person name="Helfrich E.J."/>
            <person name="Brachmann A.O."/>
            <person name="Gurgui C."/>
            <person name="Wakimoto T."/>
            <person name="Kracht M."/>
            <person name="Crusemann M."/>
            <person name="Hentschel U."/>
            <person name="Abe I."/>
            <person name="Matsunaga S."/>
            <person name="Kalinowski J."/>
            <person name="Takeyama H."/>
            <person name="Piel J."/>
        </authorList>
    </citation>
    <scope>NUCLEOTIDE SEQUENCE [LARGE SCALE GENOMIC DNA]</scope>
    <source>
        <strain evidence="3">TSY1</strain>
    </source>
</reference>
<gene>
    <name evidence="2" type="ORF">ETSY1_02405</name>
</gene>
<evidence type="ECO:0000313" key="3">
    <source>
        <dbReference type="Proteomes" id="UP000019141"/>
    </source>
</evidence>
<dbReference type="Pfam" id="PF08899">
    <property type="entry name" value="DUF1844"/>
    <property type="match status" value="1"/>
</dbReference>
<evidence type="ECO:0000313" key="2">
    <source>
        <dbReference type="EMBL" id="ETX02778.1"/>
    </source>
</evidence>
<proteinExistence type="predicted"/>
<dbReference type="InterPro" id="IPR014995">
    <property type="entry name" value="DUF1844"/>
</dbReference>
<keyword evidence="3" id="KW-1185">Reference proteome</keyword>
<accession>W4LY25</accession>
<dbReference type="Proteomes" id="UP000019141">
    <property type="component" value="Unassembled WGS sequence"/>
</dbReference>
<feature type="compositionally biased region" description="Basic and acidic residues" evidence="1">
    <location>
        <begin position="18"/>
        <end position="40"/>
    </location>
</feature>
<organism evidence="2 3">
    <name type="scientific">Entotheonella factor</name>
    <dbReference type="NCBI Taxonomy" id="1429438"/>
    <lineage>
        <taxon>Bacteria</taxon>
        <taxon>Pseudomonadati</taxon>
        <taxon>Nitrospinota/Tectimicrobiota group</taxon>
        <taxon>Candidatus Tectimicrobiota</taxon>
        <taxon>Candidatus Entotheonellia</taxon>
        <taxon>Candidatus Entotheonellales</taxon>
        <taxon>Candidatus Entotheonellaceae</taxon>
        <taxon>Candidatus Entotheonella</taxon>
    </lineage>
</organism>
<comment type="caution">
    <text evidence="2">The sequence shown here is derived from an EMBL/GenBank/DDBJ whole genome shotgun (WGS) entry which is preliminary data.</text>
</comment>
<evidence type="ECO:0000256" key="1">
    <source>
        <dbReference type="SAM" id="MobiDB-lite"/>
    </source>
</evidence>
<sequence>MTPQDREEEQQEQGFTVSDKRLFTKDGARREGSARPEPSRPEPPPPPPPPRAAEPPRPESPSSGAGMPPEGDVPPADFSTYVIMLANTVMMMLGQVPDPVTQQRRLDLTQAKHTIDILMMLQEKTRGNLDAEEIKLIDDVMPQLQMAYVSISRQAGAV</sequence>